<feature type="region of interest" description="Disordered" evidence="4">
    <location>
        <begin position="391"/>
        <end position="410"/>
    </location>
</feature>
<dbReference type="PANTHER" id="PTHR24170:SF1">
    <property type="entry name" value="DOMAIN PROTEIN, PUTATIVE (AFU_ORTHOLOGUE AFUA_1G09870)-RELATED"/>
    <property type="match status" value="1"/>
</dbReference>
<dbReference type="GO" id="GO:0097422">
    <property type="term" value="C:tubular endosome"/>
    <property type="evidence" value="ECO:0007669"/>
    <property type="project" value="TreeGrafter"/>
</dbReference>
<dbReference type="SUPFAM" id="SSF109993">
    <property type="entry name" value="VPS9 domain"/>
    <property type="match status" value="1"/>
</dbReference>
<dbReference type="GO" id="GO:0005769">
    <property type="term" value="C:early endosome"/>
    <property type="evidence" value="ECO:0007669"/>
    <property type="project" value="TreeGrafter"/>
</dbReference>
<feature type="compositionally biased region" description="Polar residues" evidence="4">
    <location>
        <begin position="81"/>
        <end position="90"/>
    </location>
</feature>
<dbReference type="GO" id="GO:0035091">
    <property type="term" value="F:phosphatidylinositol binding"/>
    <property type="evidence" value="ECO:0007669"/>
    <property type="project" value="InterPro"/>
</dbReference>
<feature type="compositionally biased region" description="Basic and acidic residues" evidence="4">
    <location>
        <begin position="44"/>
        <end position="58"/>
    </location>
</feature>
<sequence>MSSFSMSKLTKALPSVSRQSQPRISSLSITRPFSHQRTCFARNDGSDIEKQMLNREPESPSGSSSPLSAITQMMQGKRSGAPSSRGSSDYSRMAESLEADMIKNPYADRAPPHHLHVYCHKHNTILTLTRPNGSPLLSIGCGQIGFRKAGRSGFDPAYQLSAHVMNQIQEKGFLMEIERLEVVYRGFGKGRDAFTKVLLGHEGRHLRGLVARVTDSTRLKFGGTRSRHVEAVNLLSDHPEWLIDVARAPQVLLVPTTESLIGSRDRETNLLYSDLCASEEFLGSHVLRIPINTGSANSKEENNVRENRGKAKQVTTFNGRTVIIKDNSVYSNKGFKSLTQAQLLSDVLYYSSSNESRPWLIYYISRPLIGTYDPAKILPAAVPGTDTSVVGQTTPDKKYGNGNSIGTPPKQEIKTFGELLANYPMIARQMHPGLERLFKEFGKELGKPLPPPPSRSPSASGRERAHKLSRAESWTDESSSIRSWSSRSRGRLPFNSEEYFEDDEDLMRRSLETAVTAAIDLFRLVDKQQLSLLGATTDLTGPLVERLIERYVAEQVHEPLLFPRLCSFRQPEDTELDSRIRQMESIDVSQVGISVEGGREGKRELIRRLGRAVEEFRKINDARCPHDMLNTLLETVKVISFSGSYDQMDGSASEKGTPSVTINADVLVSLLLVVVIRSQIRHLQARLLYMQHFIYIDDVDNGEMGYALSTFEAVLMYLVTDSAGLRRASVRNRRLWQATKAGRISDMKFILEPNEDHESVDDTTPPEPERKSVLFQTDESDELDDLPLGHSYTSHTNGDSYLDEAVVDVPPLSHVFPFQTWDDLSVIQESHPHRPIKKVSMDIRSLSESSAVSFISRTATLGSMTSGIEGDNSIETLTKTQDPAGHSIPMMAVEARQPEALKYLLTLEEYYPLEEIIQDTNADGTTLLNAAVQLAHTEIVKILLDFLFAKTDTSVVASYLTKSDVHGRTVAHYLFSTPSLLGRLGSIIPWRQRDKHGQTPLFALCRSYDHPEYKSMVQAALTAAQWAQGDNKPLQLDDHVDTKGNTLLHIVGDPEITRRILQDSDCDPNATNDKRFTPLMMASKYGRVDQVRILFLDPRVDVYVKEARGLTAVELAKDDEVRNRIDDLILLSHPPSACGDPSGRVTTVVRSYFVEDATVRFILKSGAPFPPTESVTSSRPGSTTYTVTTCRRNFADFENLAKWLAVEHPASYMPSLSDFRNPFQIHSKPSRSVLHDLQERLDRFLKTLLAHPTFSTHEMLWEFFLVPELQPEMVADRSYSKAAVLTETIADEYAPVSLEGMRDTEQFITHAQDMVRGVHVNTRSLIRRGYALQNGTSDLADAVMICSSILATLRAPTNALPVSHIEAFSRYATYLSTSRSDSSPLLQYLAALSSIDNTTAAILISLSRPLALMSSLSSTNRHISRSRSSLLSSSLPRKFNLSLPGFEESRQRSVRDLEQKIRDGESESSRLAKEVSWNKDVVVGELAGWTSWREKVGRDAIRTFVKDTLVREKERGKRLERCLRSVRDMNA</sequence>
<dbReference type="InterPro" id="IPR036871">
    <property type="entry name" value="PX_dom_sf"/>
</dbReference>
<dbReference type="EMBL" id="MOOB01000061">
    <property type="protein sequence ID" value="OQE77467.1"/>
    <property type="molecule type" value="Genomic_DNA"/>
</dbReference>
<dbReference type="GO" id="GO:0005085">
    <property type="term" value="F:guanyl-nucleotide exchange factor activity"/>
    <property type="evidence" value="ECO:0007669"/>
    <property type="project" value="TreeGrafter"/>
</dbReference>
<dbReference type="GO" id="GO:0006412">
    <property type="term" value="P:translation"/>
    <property type="evidence" value="ECO:0007669"/>
    <property type="project" value="InterPro"/>
</dbReference>
<dbReference type="Pfam" id="PF13857">
    <property type="entry name" value="Ank_5"/>
    <property type="match status" value="1"/>
</dbReference>
<dbReference type="SUPFAM" id="SSF53137">
    <property type="entry name" value="Translational machinery components"/>
    <property type="match status" value="1"/>
</dbReference>
<dbReference type="GO" id="GO:0005840">
    <property type="term" value="C:ribosome"/>
    <property type="evidence" value="ECO:0007669"/>
    <property type="project" value="UniProtKB-KW"/>
</dbReference>
<dbReference type="Proteomes" id="UP000191691">
    <property type="component" value="Unassembled WGS sequence"/>
</dbReference>
<dbReference type="InterPro" id="IPR036770">
    <property type="entry name" value="Ankyrin_rpt-contain_sf"/>
</dbReference>
<dbReference type="GO" id="GO:0005770">
    <property type="term" value="C:late endosome"/>
    <property type="evidence" value="ECO:0007669"/>
    <property type="project" value="TreeGrafter"/>
</dbReference>
<dbReference type="FunFam" id="1.25.40.20:FF:000443">
    <property type="entry name" value="Putative vps9 domain protein"/>
    <property type="match status" value="1"/>
</dbReference>
<reference evidence="7" key="1">
    <citation type="journal article" date="2017" name="Nat. Microbiol.">
        <title>Global analysis of biosynthetic gene clusters reveals vast potential of secondary metabolite production in Penicillium species.</title>
        <authorList>
            <person name="Nielsen J.C."/>
            <person name="Grijseels S."/>
            <person name="Prigent S."/>
            <person name="Ji B."/>
            <person name="Dainat J."/>
            <person name="Nielsen K.F."/>
            <person name="Frisvad J.C."/>
            <person name="Workman M."/>
            <person name="Nielsen J."/>
        </authorList>
    </citation>
    <scope>NUCLEOTIDE SEQUENCE [LARGE SCALE GENOMIC DNA]</scope>
    <source>
        <strain evidence="7">IBT 13039</strain>
    </source>
</reference>
<feature type="domain" description="VPS9" evidence="5">
    <location>
        <begin position="570"/>
        <end position="727"/>
    </location>
</feature>
<dbReference type="Gene3D" id="1.25.40.20">
    <property type="entry name" value="Ankyrin repeat-containing domain"/>
    <property type="match status" value="1"/>
</dbReference>
<accession>A0A1V6XQQ0</accession>
<dbReference type="PANTHER" id="PTHR24170">
    <property type="entry name" value="ANKYRIN REPEAT DOMAIN-CONTAINING PROTEIN 27"/>
    <property type="match status" value="1"/>
</dbReference>
<evidence type="ECO:0000256" key="2">
    <source>
        <dbReference type="ARBA" id="ARBA00022980"/>
    </source>
</evidence>
<evidence type="ECO:0000313" key="6">
    <source>
        <dbReference type="EMBL" id="OQE77467.1"/>
    </source>
</evidence>
<evidence type="ECO:0000256" key="3">
    <source>
        <dbReference type="ARBA" id="ARBA00023274"/>
    </source>
</evidence>
<dbReference type="SUPFAM" id="SSF64268">
    <property type="entry name" value="PX domain"/>
    <property type="match status" value="1"/>
</dbReference>
<dbReference type="GO" id="GO:0045022">
    <property type="term" value="P:early endosome to late endosome transport"/>
    <property type="evidence" value="ECO:0007669"/>
    <property type="project" value="TreeGrafter"/>
</dbReference>
<dbReference type="Pfam" id="PF00787">
    <property type="entry name" value="PX"/>
    <property type="match status" value="1"/>
</dbReference>
<dbReference type="OMA" id="HFPMIAR"/>
<dbReference type="InterPro" id="IPR001683">
    <property type="entry name" value="PX_dom"/>
</dbReference>
<feature type="region of interest" description="Disordered" evidence="4">
    <location>
        <begin position="443"/>
        <end position="474"/>
    </location>
</feature>
<protein>
    <recommendedName>
        <fullName evidence="5">VPS9 domain-containing protein</fullName>
    </recommendedName>
</protein>
<dbReference type="InterPro" id="IPR002110">
    <property type="entry name" value="Ankyrin_rpt"/>
</dbReference>
<feature type="compositionally biased region" description="Polar residues" evidence="4">
    <location>
        <begin position="16"/>
        <end position="37"/>
    </location>
</feature>
<dbReference type="InterPro" id="IPR037191">
    <property type="entry name" value="VPS9_dom_sf"/>
</dbReference>
<comment type="caution">
    <text evidence="6">The sequence shown here is derived from an EMBL/GenBank/DDBJ whole genome shotgun (WGS) entry which is preliminary data.</text>
</comment>
<dbReference type="STRING" id="60175.A0A1V6XQQ0"/>
<dbReference type="SUPFAM" id="SSF48403">
    <property type="entry name" value="Ankyrin repeat"/>
    <property type="match status" value="1"/>
</dbReference>
<dbReference type="GO" id="GO:0000149">
    <property type="term" value="F:SNARE binding"/>
    <property type="evidence" value="ECO:0007669"/>
    <property type="project" value="TreeGrafter"/>
</dbReference>
<evidence type="ECO:0000259" key="5">
    <source>
        <dbReference type="PROSITE" id="PS51205"/>
    </source>
</evidence>
<keyword evidence="2" id="KW-0689">Ribosomal protein</keyword>
<feature type="region of interest" description="Disordered" evidence="4">
    <location>
        <begin position="1"/>
        <end position="91"/>
    </location>
</feature>
<evidence type="ECO:0000256" key="4">
    <source>
        <dbReference type="SAM" id="MobiDB-lite"/>
    </source>
</evidence>
<dbReference type="GO" id="GO:1990904">
    <property type="term" value="C:ribonucleoprotein complex"/>
    <property type="evidence" value="ECO:0007669"/>
    <property type="project" value="UniProtKB-KW"/>
</dbReference>
<feature type="compositionally biased region" description="Low complexity" evidence="4">
    <location>
        <begin position="59"/>
        <end position="68"/>
    </location>
</feature>
<organism evidence="6 7">
    <name type="scientific">Penicillium nalgiovense</name>
    <dbReference type="NCBI Taxonomy" id="60175"/>
    <lineage>
        <taxon>Eukaryota</taxon>
        <taxon>Fungi</taxon>
        <taxon>Dikarya</taxon>
        <taxon>Ascomycota</taxon>
        <taxon>Pezizomycotina</taxon>
        <taxon>Eurotiomycetes</taxon>
        <taxon>Eurotiomycetidae</taxon>
        <taxon>Eurotiales</taxon>
        <taxon>Aspergillaceae</taxon>
        <taxon>Penicillium</taxon>
    </lineage>
</organism>
<dbReference type="GO" id="GO:0003735">
    <property type="term" value="F:structural constituent of ribosome"/>
    <property type="evidence" value="ECO:0007669"/>
    <property type="project" value="InterPro"/>
</dbReference>
<keyword evidence="7" id="KW-1185">Reference proteome</keyword>
<gene>
    <name evidence="6" type="ORF">PENNAL_c0061G01924</name>
</gene>
<dbReference type="InterPro" id="IPR036967">
    <property type="entry name" value="Ribosomal_uS11_sf"/>
</dbReference>
<proteinExistence type="inferred from homology"/>
<dbReference type="Gene3D" id="1.20.1050.80">
    <property type="entry name" value="VPS9 domain"/>
    <property type="match status" value="1"/>
</dbReference>
<dbReference type="FunFam" id="1.20.1050.80:FF:000009">
    <property type="entry name" value="VPS9 domain protein, putative"/>
    <property type="match status" value="1"/>
</dbReference>
<evidence type="ECO:0000256" key="1">
    <source>
        <dbReference type="ARBA" id="ARBA00007428"/>
    </source>
</evidence>
<dbReference type="FunFam" id="3.30.1520.10:FF:000058">
    <property type="entry name" value="VPS9 domain protein, putative"/>
    <property type="match status" value="1"/>
</dbReference>
<dbReference type="CDD" id="cd06093">
    <property type="entry name" value="PX_domain"/>
    <property type="match status" value="1"/>
</dbReference>
<dbReference type="InterPro" id="IPR051248">
    <property type="entry name" value="UPF0507/Ank_repeat_27"/>
</dbReference>
<dbReference type="Pfam" id="PF02204">
    <property type="entry name" value="VPS9"/>
    <property type="match status" value="1"/>
</dbReference>
<name>A0A1V6XQQ0_PENNA</name>
<evidence type="ECO:0000313" key="7">
    <source>
        <dbReference type="Proteomes" id="UP000191691"/>
    </source>
</evidence>
<comment type="similarity">
    <text evidence="1">Belongs to the UPF0507 family.</text>
</comment>
<dbReference type="InterPro" id="IPR003123">
    <property type="entry name" value="VPS9"/>
</dbReference>
<dbReference type="Gene3D" id="3.30.1520.10">
    <property type="entry name" value="Phox-like domain"/>
    <property type="match status" value="1"/>
</dbReference>
<dbReference type="GO" id="GO:0005886">
    <property type="term" value="C:plasma membrane"/>
    <property type="evidence" value="ECO:0007669"/>
    <property type="project" value="TreeGrafter"/>
</dbReference>
<keyword evidence="3" id="KW-0687">Ribonucleoprotein</keyword>
<dbReference type="PROSITE" id="PS51205">
    <property type="entry name" value="VPS9"/>
    <property type="match status" value="1"/>
</dbReference>
<dbReference type="GO" id="GO:0030133">
    <property type="term" value="C:transport vesicle"/>
    <property type="evidence" value="ECO:0007669"/>
    <property type="project" value="TreeGrafter"/>
</dbReference>
<dbReference type="Gene3D" id="3.30.420.80">
    <property type="entry name" value="Ribosomal protein S11"/>
    <property type="match status" value="1"/>
</dbReference>